<name>A0A1I3XHZ6_9GAMM</name>
<evidence type="ECO:0000313" key="1">
    <source>
        <dbReference type="EMBL" id="PHM36192.1"/>
    </source>
</evidence>
<evidence type="ECO:0000313" key="2">
    <source>
        <dbReference type="EMBL" id="SFK19108.1"/>
    </source>
</evidence>
<reference evidence="2" key="2">
    <citation type="submission" date="2016-10" db="EMBL/GenBank/DDBJ databases">
        <authorList>
            <person name="de Groot N.N."/>
        </authorList>
    </citation>
    <scope>NUCLEOTIDE SEQUENCE [LARGE SCALE GENOMIC DNA]</scope>
    <source>
        <strain evidence="2">DSM 17908</strain>
    </source>
</reference>
<keyword evidence="4" id="KW-1185">Reference proteome</keyword>
<proteinExistence type="predicted"/>
<dbReference type="EMBL" id="NITY01000030">
    <property type="protein sequence ID" value="PHM36192.1"/>
    <property type="molecule type" value="Genomic_DNA"/>
</dbReference>
<sequence length="147" mass="17736">MMRYNGVSLQEMMNYLSVVDEQFTLEKLEPYVFRCYVRGGEQHGEYENTGALFYVVMHAFKPYYEQYKRDVQEKRQKLDQLFPNMKKLKPHRTKKNLFCSVEFFGEQRAIIRVFEDESGEIEIRSADLPEHMIGEWLYENSENEHNQ</sequence>
<protein>
    <submittedName>
        <fullName evidence="2">Uncharacterized protein</fullName>
    </submittedName>
</protein>
<dbReference type="STRING" id="351675.SAMN05421680_13520"/>
<dbReference type="OrthoDB" id="5906730at2"/>
<dbReference type="RefSeq" id="WP_092514202.1">
    <property type="nucleotide sequence ID" value="NZ_CAWNQB010000024.1"/>
</dbReference>
<gene>
    <name evidence="2" type="ORF">SAMN05421680_13520</name>
    <name evidence="1" type="ORF">Xmau_04336</name>
</gene>
<dbReference type="Proteomes" id="UP000198919">
    <property type="component" value="Unassembled WGS sequence"/>
</dbReference>
<accession>A0A1I3XHZ6</accession>
<evidence type="ECO:0000313" key="4">
    <source>
        <dbReference type="Proteomes" id="UP000224607"/>
    </source>
</evidence>
<reference evidence="3" key="1">
    <citation type="submission" date="2016-10" db="EMBL/GenBank/DDBJ databases">
        <authorList>
            <person name="Varghese N."/>
            <person name="Submissions S."/>
        </authorList>
    </citation>
    <scope>NUCLEOTIDE SEQUENCE [LARGE SCALE GENOMIC DNA]</scope>
    <source>
        <strain evidence="3">DSM 17908</strain>
    </source>
</reference>
<reference evidence="1 4" key="3">
    <citation type="journal article" date="2017" name="Nat. Microbiol.">
        <title>Natural product diversity associated with the nematode symbionts Photorhabdus and Xenorhabdus.</title>
        <authorList>
            <person name="Tobias N.J."/>
            <person name="Wolff H."/>
            <person name="Djahanschiri B."/>
            <person name="Grundmann F."/>
            <person name="Kronenwerth M."/>
            <person name="Shi Y.M."/>
            <person name="Simonyi S."/>
            <person name="Grun P."/>
            <person name="Shapiro-Ilan D."/>
            <person name="Pidot S.J."/>
            <person name="Stinear T.P."/>
            <person name="Ebersberger I."/>
            <person name="Bode H.B."/>
        </authorList>
    </citation>
    <scope>NUCLEOTIDE SEQUENCE [LARGE SCALE GENOMIC DNA]</scope>
    <source>
        <strain evidence="1 4">DSM 17908</strain>
    </source>
</reference>
<dbReference type="EMBL" id="FORG01000035">
    <property type="protein sequence ID" value="SFK19108.1"/>
    <property type="molecule type" value="Genomic_DNA"/>
</dbReference>
<dbReference type="Proteomes" id="UP000224607">
    <property type="component" value="Unassembled WGS sequence"/>
</dbReference>
<dbReference type="AlphaFoldDB" id="A0A1I3XHZ6"/>
<organism evidence="2 3">
    <name type="scientific">Xenorhabdus mauleonii</name>
    <dbReference type="NCBI Taxonomy" id="351675"/>
    <lineage>
        <taxon>Bacteria</taxon>
        <taxon>Pseudomonadati</taxon>
        <taxon>Pseudomonadota</taxon>
        <taxon>Gammaproteobacteria</taxon>
        <taxon>Enterobacterales</taxon>
        <taxon>Morganellaceae</taxon>
        <taxon>Xenorhabdus</taxon>
    </lineage>
</organism>
<evidence type="ECO:0000313" key="3">
    <source>
        <dbReference type="Proteomes" id="UP000198919"/>
    </source>
</evidence>